<accession>A0A834VBW3</accession>
<organism evidence="2">
    <name type="scientific">Sarcoptes scabiei</name>
    <name type="common">Itch mite</name>
    <name type="synonym">Acarus scabiei</name>
    <dbReference type="NCBI Taxonomy" id="52283"/>
    <lineage>
        <taxon>Eukaryota</taxon>
        <taxon>Metazoa</taxon>
        <taxon>Ecdysozoa</taxon>
        <taxon>Arthropoda</taxon>
        <taxon>Chelicerata</taxon>
        <taxon>Arachnida</taxon>
        <taxon>Acari</taxon>
        <taxon>Acariformes</taxon>
        <taxon>Sarcoptiformes</taxon>
        <taxon>Astigmata</taxon>
        <taxon>Psoroptidia</taxon>
        <taxon>Sarcoptoidea</taxon>
        <taxon>Sarcoptidae</taxon>
        <taxon>Sarcoptinae</taxon>
        <taxon>Sarcoptes</taxon>
    </lineage>
</organism>
<evidence type="ECO:0000313" key="4">
    <source>
        <dbReference type="Proteomes" id="UP000070412"/>
    </source>
</evidence>
<name>A0A834VBW3_SARSC</name>
<keyword evidence="4" id="KW-1185">Reference proteome</keyword>
<gene>
    <name evidence="2" type="ORF">SSS_5646</name>
</gene>
<dbReference type="EnsemblMetazoa" id="SSS_5646s_mrna">
    <property type="protein sequence ID" value="KAF7489659.1"/>
    <property type="gene ID" value="SSS_5646"/>
</dbReference>
<protein>
    <submittedName>
        <fullName evidence="2 3">Uncharacterized protein</fullName>
    </submittedName>
</protein>
<keyword evidence="1" id="KW-0472">Membrane</keyword>
<feature type="transmembrane region" description="Helical" evidence="1">
    <location>
        <begin position="12"/>
        <end position="38"/>
    </location>
</feature>
<proteinExistence type="predicted"/>
<feature type="transmembrane region" description="Helical" evidence="1">
    <location>
        <begin position="45"/>
        <end position="64"/>
    </location>
</feature>
<evidence type="ECO:0000313" key="2">
    <source>
        <dbReference type="EMBL" id="KAF7489659.1"/>
    </source>
</evidence>
<evidence type="ECO:0000256" key="1">
    <source>
        <dbReference type="SAM" id="Phobius"/>
    </source>
</evidence>
<reference evidence="2" key="2">
    <citation type="submission" date="2020-01" db="EMBL/GenBank/DDBJ databases">
        <authorList>
            <person name="Korhonen P.K.K."/>
            <person name="Guangxu M.G."/>
            <person name="Wang T.W."/>
            <person name="Stroehlein A.J.S."/>
            <person name="Young N.D."/>
            <person name="Ang C.-S.A."/>
            <person name="Fernando D.W.F."/>
            <person name="Lu H.L."/>
            <person name="Taylor S.T."/>
            <person name="Ehtesham M.E.M."/>
            <person name="Najaraj S.H.N."/>
            <person name="Harsha G.H.G."/>
            <person name="Madugundu A.M."/>
            <person name="Renuse S.R."/>
            <person name="Holt D.H."/>
            <person name="Pandey A.P."/>
            <person name="Papenfuss A.P."/>
            <person name="Gasser R.B.G."/>
            <person name="Fischer K.F."/>
        </authorList>
    </citation>
    <scope>NUCLEOTIDE SEQUENCE</scope>
    <source>
        <strain evidence="2">SSS_KF_BRIS2020</strain>
    </source>
</reference>
<sequence>MTLSHSTIIQWYFGASFALVFLLPILDVLIFSPIYFIMPRYELRLSLLIALIISILTIISYSNFKQDDPKIQPKPIGITFTARILFGFSLTEIIMLIIEISYLYYCWPYLSKAIHLVQYEISTTFDNLLEDLFGMIDYETKQTISKNEAINFDGVALIISQTIRLMLIELKLFLSQSIRWNQSIRNIELCQQFDSNRLRLNHLLWIHKIWLEKNLKDPKWNKPFE</sequence>
<dbReference type="AlphaFoldDB" id="A0A834VBW3"/>
<dbReference type="Proteomes" id="UP000070412">
    <property type="component" value="Unassembled WGS sequence"/>
</dbReference>
<keyword evidence="1" id="KW-0812">Transmembrane</keyword>
<evidence type="ECO:0000313" key="3">
    <source>
        <dbReference type="EnsemblMetazoa" id="KAF7489659.1"/>
    </source>
</evidence>
<keyword evidence="1" id="KW-1133">Transmembrane helix</keyword>
<reference evidence="3" key="3">
    <citation type="submission" date="2022-06" db="UniProtKB">
        <authorList>
            <consortium name="EnsemblMetazoa"/>
        </authorList>
    </citation>
    <scope>IDENTIFICATION</scope>
</reference>
<feature type="transmembrane region" description="Helical" evidence="1">
    <location>
        <begin position="84"/>
        <end position="105"/>
    </location>
</feature>
<reference evidence="4" key="1">
    <citation type="journal article" date="2020" name="PLoS Negl. Trop. Dis.">
        <title>High-quality nuclear genome for Sarcoptes scabiei-A critical resource for a neglected parasite.</title>
        <authorList>
            <person name="Korhonen P.K."/>
            <person name="Gasser R.B."/>
            <person name="Ma G."/>
            <person name="Wang T."/>
            <person name="Stroehlein A.J."/>
            <person name="Young N.D."/>
            <person name="Ang C.S."/>
            <person name="Fernando D.D."/>
            <person name="Lu H.C."/>
            <person name="Taylor S."/>
            <person name="Reynolds S.L."/>
            <person name="Mofiz E."/>
            <person name="Najaraj S.H."/>
            <person name="Gowda H."/>
            <person name="Madugundu A."/>
            <person name="Renuse S."/>
            <person name="Holt D."/>
            <person name="Pandey A."/>
            <person name="Papenfuss A.T."/>
            <person name="Fischer K."/>
        </authorList>
    </citation>
    <scope>NUCLEOTIDE SEQUENCE [LARGE SCALE GENOMIC DNA]</scope>
</reference>
<dbReference type="EMBL" id="WVUK01000064">
    <property type="protein sequence ID" value="KAF7489659.1"/>
    <property type="molecule type" value="Genomic_DNA"/>
</dbReference>